<evidence type="ECO:0000256" key="2">
    <source>
        <dbReference type="ARBA" id="ARBA00022723"/>
    </source>
</evidence>
<dbReference type="AlphaFoldDB" id="A0A0P1AHD6"/>
<evidence type="ECO:0000256" key="5">
    <source>
        <dbReference type="ARBA" id="ARBA00023242"/>
    </source>
</evidence>
<dbReference type="OrthoDB" id="157635at2759"/>
<dbReference type="GO" id="GO:0046983">
    <property type="term" value="F:protein dimerization activity"/>
    <property type="evidence" value="ECO:0007669"/>
    <property type="project" value="InterPro"/>
</dbReference>
<sequence length="725" mass="83506">MTSPPPLSNMLPIASDAMSGPPAMKKKKPGRTPSLIWQLLTDEPDPQRRNSATCKHCKESVAYYKKSEQAIRHLKKCSRFQEMQHQFTFMNQFSDHLPLYNQKVMAKSPATKRPKTDQTLSQRAQAQAQLDVQLQATGMLGSALDQAAAHHAQVMNQIAMQRSLSEGLIDPTSMTVTLKDDTKEIVSKAKNTKYGPLSKTQNERFEEELAMHVYVTGMAFDAVEDSHFARALALLRPNVKLFDKKRLETDLMNRCYENMHKQVWGSLSSSLARVCLKRDAWSNWNLYHKRNSDEAYVTYMAVRNDKRFFLESEKATGTESQYNSILIAQDIKRMMQPIVSNVSGVVTGSTEYHSRAWDMLKAEYPTKFFYGCICHALHLAIMDIFGPSKTLDNDFRRSTPQVPMGFPFQDMVELTTNCTELLSFFSSYQSFRMRRRPCLGSIVSDPDFLGPESPSNQRAIRSNIKNFVLSLNWKLTLEKAITILTPIELILYKFQDDRAPISEVYFESKHLLTDFDAVFGLATIELEYIKKVVTERWQYVLSEAHGLAFLLDPRYIGKSMTRDYREQIEELIFNFPETDQDVGINQERRSFMSEEYNDYVIYAKNQRNNRTYKWEMLEKGNRTPLQFWQTDADDWPHLKSLALTLFSLAPSSVASENTLCKSTLTQSRRRNKLSYDDMRRLAFICINDSQFTGNRVLREVPNTTLPDFTMGDTALSPDGMMMWMI</sequence>
<evidence type="ECO:0000313" key="8">
    <source>
        <dbReference type="EMBL" id="CEG40297.1"/>
    </source>
</evidence>
<dbReference type="SUPFAM" id="SSF53098">
    <property type="entry name" value="Ribonuclease H-like"/>
    <property type="match status" value="1"/>
</dbReference>
<accession>A0A0P1AHD6</accession>
<evidence type="ECO:0000256" key="1">
    <source>
        <dbReference type="ARBA" id="ARBA00004123"/>
    </source>
</evidence>
<dbReference type="GeneID" id="36405560"/>
<dbReference type="GO" id="GO:0005634">
    <property type="term" value="C:nucleus"/>
    <property type="evidence" value="ECO:0007669"/>
    <property type="project" value="UniProtKB-SubCell"/>
</dbReference>
<evidence type="ECO:0000313" key="9">
    <source>
        <dbReference type="Proteomes" id="UP000054928"/>
    </source>
</evidence>
<keyword evidence="4" id="KW-0862">Zinc</keyword>
<feature type="domain" description="HAT C-terminal dimerisation" evidence="7">
    <location>
        <begin position="621"/>
        <end position="687"/>
    </location>
</feature>
<name>A0A0P1AHD6_PLAHL</name>
<feature type="region of interest" description="Disordered" evidence="6">
    <location>
        <begin position="1"/>
        <end position="31"/>
    </location>
</feature>
<dbReference type="PANTHER" id="PTHR46481:SF10">
    <property type="entry name" value="ZINC FINGER BED DOMAIN-CONTAINING PROTEIN 39"/>
    <property type="match status" value="1"/>
</dbReference>
<keyword evidence="2" id="KW-0479">Metal-binding</keyword>
<dbReference type="OMA" id="TGSTEYH"/>
<dbReference type="EMBL" id="CCYD01000472">
    <property type="protein sequence ID" value="CEG40297.1"/>
    <property type="molecule type" value="Genomic_DNA"/>
</dbReference>
<evidence type="ECO:0000256" key="3">
    <source>
        <dbReference type="ARBA" id="ARBA00022771"/>
    </source>
</evidence>
<dbReference type="Proteomes" id="UP000054928">
    <property type="component" value="Unassembled WGS sequence"/>
</dbReference>
<keyword evidence="9" id="KW-1185">Reference proteome</keyword>
<protein>
    <recommendedName>
        <fullName evidence="7">HAT C-terminal dimerisation domain-containing protein</fullName>
    </recommendedName>
</protein>
<keyword evidence="5" id="KW-0539">Nucleus</keyword>
<evidence type="ECO:0000256" key="4">
    <source>
        <dbReference type="ARBA" id="ARBA00022833"/>
    </source>
</evidence>
<reference evidence="9" key="1">
    <citation type="submission" date="2014-09" db="EMBL/GenBank/DDBJ databases">
        <authorList>
            <person name="Sharma Rahul"/>
            <person name="Thines Marco"/>
        </authorList>
    </citation>
    <scope>NUCLEOTIDE SEQUENCE [LARGE SCALE GENOMIC DNA]</scope>
</reference>
<dbReference type="InterPro" id="IPR052035">
    <property type="entry name" value="ZnF_BED_domain_contain"/>
</dbReference>
<dbReference type="Pfam" id="PF05699">
    <property type="entry name" value="Dimer_Tnp_hAT"/>
    <property type="match status" value="1"/>
</dbReference>
<dbReference type="STRING" id="4781.A0A0P1AHD6"/>
<comment type="subcellular location">
    <subcellularLocation>
        <location evidence="1">Nucleus</location>
    </subcellularLocation>
</comment>
<dbReference type="InterPro" id="IPR008906">
    <property type="entry name" value="HATC_C_dom"/>
</dbReference>
<dbReference type="GO" id="GO:0008270">
    <property type="term" value="F:zinc ion binding"/>
    <property type="evidence" value="ECO:0007669"/>
    <property type="project" value="UniProtKB-KW"/>
</dbReference>
<evidence type="ECO:0000256" key="6">
    <source>
        <dbReference type="SAM" id="MobiDB-lite"/>
    </source>
</evidence>
<dbReference type="PANTHER" id="PTHR46481">
    <property type="entry name" value="ZINC FINGER BED DOMAIN-CONTAINING PROTEIN 4"/>
    <property type="match status" value="1"/>
</dbReference>
<dbReference type="InterPro" id="IPR012337">
    <property type="entry name" value="RNaseH-like_sf"/>
</dbReference>
<evidence type="ECO:0000259" key="7">
    <source>
        <dbReference type="Pfam" id="PF05699"/>
    </source>
</evidence>
<keyword evidence="3" id="KW-0863">Zinc-finger</keyword>
<organism evidence="8 9">
    <name type="scientific">Plasmopara halstedii</name>
    <name type="common">Downy mildew of sunflower</name>
    <dbReference type="NCBI Taxonomy" id="4781"/>
    <lineage>
        <taxon>Eukaryota</taxon>
        <taxon>Sar</taxon>
        <taxon>Stramenopiles</taxon>
        <taxon>Oomycota</taxon>
        <taxon>Peronosporomycetes</taxon>
        <taxon>Peronosporales</taxon>
        <taxon>Peronosporaceae</taxon>
        <taxon>Plasmopara</taxon>
    </lineage>
</organism>
<proteinExistence type="predicted"/>
<dbReference type="RefSeq" id="XP_024576666.1">
    <property type="nucleotide sequence ID" value="XM_024725940.1"/>
</dbReference>